<keyword evidence="2" id="KW-1185">Reference proteome</keyword>
<organism evidence="1 2">
    <name type="scientific">Tropicibacter naphthalenivorans</name>
    <dbReference type="NCBI Taxonomy" id="441103"/>
    <lineage>
        <taxon>Bacteria</taxon>
        <taxon>Pseudomonadati</taxon>
        <taxon>Pseudomonadota</taxon>
        <taxon>Alphaproteobacteria</taxon>
        <taxon>Rhodobacterales</taxon>
        <taxon>Roseobacteraceae</taxon>
        <taxon>Tropicibacter</taxon>
    </lineage>
</organism>
<protein>
    <recommendedName>
        <fullName evidence="3">PAS domain protein</fullName>
    </recommendedName>
</protein>
<name>A0A0P1GVB3_9RHOB</name>
<evidence type="ECO:0000313" key="1">
    <source>
        <dbReference type="EMBL" id="CUH79046.1"/>
    </source>
</evidence>
<dbReference type="OrthoDB" id="7873202at2"/>
<dbReference type="STRING" id="441103.TRN7648_02295"/>
<evidence type="ECO:0000313" key="2">
    <source>
        <dbReference type="Proteomes" id="UP000054935"/>
    </source>
</evidence>
<evidence type="ECO:0008006" key="3">
    <source>
        <dbReference type="Google" id="ProtNLM"/>
    </source>
</evidence>
<sequence length="176" mass="19171">MHTDTFHIADLPEAHRHLLYRWMASSGARGLPLLDDFQHGATLDSSKNFVFTEIHDGPGGLDFELMYIGPNVRAFTSPKLEGKRLSNMPGKGPGSQLWAAYEALFRKACPLYVSLPYVGPLPGYVSTQELFLPLGDGKSSHPRYALALVALDPKMPAGSRTVQEIMSCSTGPVQGV</sequence>
<accession>A0A0P1GVB3</accession>
<proteinExistence type="predicted"/>
<reference evidence="1 2" key="1">
    <citation type="submission" date="2015-09" db="EMBL/GenBank/DDBJ databases">
        <authorList>
            <consortium name="Swine Surveillance"/>
        </authorList>
    </citation>
    <scope>NUCLEOTIDE SEQUENCE [LARGE SCALE GENOMIC DNA]</scope>
    <source>
        <strain evidence="1 2">CECT 7648</strain>
    </source>
</reference>
<gene>
    <name evidence="1" type="ORF">TRN7648_02295</name>
</gene>
<dbReference type="AlphaFoldDB" id="A0A0P1GVB3"/>
<dbReference type="EMBL" id="CYSE01000003">
    <property type="protein sequence ID" value="CUH79046.1"/>
    <property type="molecule type" value="Genomic_DNA"/>
</dbReference>
<dbReference type="RefSeq" id="WP_058247762.1">
    <property type="nucleotide sequence ID" value="NZ_CYSE01000003.1"/>
</dbReference>
<dbReference type="Proteomes" id="UP000054935">
    <property type="component" value="Unassembled WGS sequence"/>
</dbReference>